<evidence type="ECO:0000313" key="2">
    <source>
        <dbReference type="EMBL" id="EKV32621.1"/>
    </source>
</evidence>
<reference evidence="2 3" key="1">
    <citation type="journal article" date="2013" name="Genome Announc.">
        <title>Draft Genome Sequence of an Alphaproteobacterium, Caenispirillum salinarum AK4(T), Isolated from a Solar Saltern.</title>
        <authorList>
            <person name="Khatri I."/>
            <person name="Singh A."/>
            <person name="Korpole S."/>
            <person name="Pinnaka A.K."/>
            <person name="Subramanian S."/>
        </authorList>
    </citation>
    <scope>NUCLEOTIDE SEQUENCE [LARGE SCALE GENOMIC DNA]</scope>
    <source>
        <strain evidence="2 3">AK4</strain>
    </source>
</reference>
<organism evidence="2 3">
    <name type="scientific">Caenispirillum salinarum AK4</name>
    <dbReference type="NCBI Taxonomy" id="1238182"/>
    <lineage>
        <taxon>Bacteria</taxon>
        <taxon>Pseudomonadati</taxon>
        <taxon>Pseudomonadota</taxon>
        <taxon>Alphaproteobacteria</taxon>
        <taxon>Rhodospirillales</taxon>
        <taxon>Novispirillaceae</taxon>
        <taxon>Caenispirillum</taxon>
    </lineage>
</organism>
<evidence type="ECO:0000313" key="3">
    <source>
        <dbReference type="Proteomes" id="UP000009881"/>
    </source>
</evidence>
<accession>K9HWT3</accession>
<dbReference type="EMBL" id="ANHY01000003">
    <property type="protein sequence ID" value="EKV32621.1"/>
    <property type="molecule type" value="Genomic_DNA"/>
</dbReference>
<feature type="region of interest" description="Disordered" evidence="1">
    <location>
        <begin position="1"/>
        <end position="91"/>
    </location>
</feature>
<gene>
    <name evidence="2" type="ORF">C882_2700</name>
</gene>
<feature type="compositionally biased region" description="Basic and acidic residues" evidence="1">
    <location>
        <begin position="63"/>
        <end position="74"/>
    </location>
</feature>
<protein>
    <submittedName>
        <fullName evidence="2">Uncharacterized protein</fullName>
    </submittedName>
</protein>
<comment type="caution">
    <text evidence="2">The sequence shown here is derived from an EMBL/GenBank/DDBJ whole genome shotgun (WGS) entry which is preliminary data.</text>
</comment>
<sequence>MQAADDSATARRAPPIFDVMKGPGTARSRATIPTITPPDIPRPEHVRPPDDSPPGGKPWPPTLRERMGFRDKTEPLVPKRKPCIPGMPDCR</sequence>
<name>K9HWT3_9PROT</name>
<keyword evidence="3" id="KW-1185">Reference proteome</keyword>
<dbReference type="Proteomes" id="UP000009881">
    <property type="component" value="Unassembled WGS sequence"/>
</dbReference>
<feature type="compositionally biased region" description="Pro residues" evidence="1">
    <location>
        <begin position="51"/>
        <end position="61"/>
    </location>
</feature>
<proteinExistence type="predicted"/>
<evidence type="ECO:0000256" key="1">
    <source>
        <dbReference type="SAM" id="MobiDB-lite"/>
    </source>
</evidence>
<feature type="compositionally biased region" description="Basic and acidic residues" evidence="1">
    <location>
        <begin position="41"/>
        <end position="50"/>
    </location>
</feature>
<dbReference type="AlphaFoldDB" id="K9HWT3"/>